<dbReference type="GO" id="GO:0004497">
    <property type="term" value="F:monooxygenase activity"/>
    <property type="evidence" value="ECO:0007669"/>
    <property type="project" value="TreeGrafter"/>
</dbReference>
<evidence type="ECO:0000313" key="3">
    <source>
        <dbReference type="Proteomes" id="UP000619260"/>
    </source>
</evidence>
<evidence type="ECO:0008006" key="4">
    <source>
        <dbReference type="Google" id="ProtNLM"/>
    </source>
</evidence>
<proteinExistence type="predicted"/>
<evidence type="ECO:0000256" key="1">
    <source>
        <dbReference type="ARBA" id="ARBA00023002"/>
    </source>
</evidence>
<dbReference type="SUPFAM" id="SSF51905">
    <property type="entry name" value="FAD/NAD(P)-binding domain"/>
    <property type="match status" value="1"/>
</dbReference>
<sequence>MTSRSAHGSVPPHERRAARVLVIGAGPVGLAAAARLAERGVPFTVLEAGDSPGASVRRWGHVRLFTTWRHDVDPAARRLLAAAGWAQPCVEKLPTGAALVEEYLRPLADLPALRPHVRYGARVVAVRNARPLGRHPGDGAVRLDDGTELPATAVIDASGTWRTPNPLPVASAVPVVEGALPDVLGSDRERFAGRHTLVVGSGHSAATTLLALVALRLKEPGTRVSWAIRADSPARAYGVGREDPLPARGALGTRLRGFVASGAIDLHTGFTVAAMSTVDGRVAVSDGERTLDVDRVVNATGYHADPGLTAGHTIGAKSGGPEFLLSTGYAQAAAAVATVAGGAVAGEEPVAWDACARSTG</sequence>
<dbReference type="EMBL" id="BOPF01000020">
    <property type="protein sequence ID" value="GIJ48297.1"/>
    <property type="molecule type" value="Genomic_DNA"/>
</dbReference>
<dbReference type="PANTHER" id="PTHR43539">
    <property type="entry name" value="FLAVIN-BINDING MONOOXYGENASE-LIKE PROTEIN (AFU_ORTHOLOGUE AFUA_4G09220)"/>
    <property type="match status" value="1"/>
</dbReference>
<dbReference type="Pfam" id="PF13738">
    <property type="entry name" value="Pyr_redox_3"/>
    <property type="match status" value="1"/>
</dbReference>
<accession>A0A8J4DTJ5</accession>
<protein>
    <recommendedName>
        <fullName evidence="4">FAD-dependent oxidoreductase</fullName>
    </recommendedName>
</protein>
<reference evidence="2" key="1">
    <citation type="submission" date="2021-01" db="EMBL/GenBank/DDBJ databases">
        <title>Whole genome shotgun sequence of Virgisporangium aliadipatigenens NBRC 105644.</title>
        <authorList>
            <person name="Komaki H."/>
            <person name="Tamura T."/>
        </authorList>
    </citation>
    <scope>NUCLEOTIDE SEQUENCE</scope>
    <source>
        <strain evidence="2">NBRC 105644</strain>
    </source>
</reference>
<gene>
    <name evidence="2" type="ORF">Val02_51830</name>
</gene>
<comment type="caution">
    <text evidence="2">The sequence shown here is derived from an EMBL/GenBank/DDBJ whole genome shotgun (WGS) entry which is preliminary data.</text>
</comment>
<keyword evidence="1" id="KW-0560">Oxidoreductase</keyword>
<dbReference type="PANTHER" id="PTHR43539:SF78">
    <property type="entry name" value="FLAVIN-CONTAINING MONOOXYGENASE"/>
    <property type="match status" value="1"/>
</dbReference>
<dbReference type="GO" id="GO:0050660">
    <property type="term" value="F:flavin adenine dinucleotide binding"/>
    <property type="evidence" value="ECO:0007669"/>
    <property type="project" value="TreeGrafter"/>
</dbReference>
<dbReference type="Gene3D" id="3.50.50.60">
    <property type="entry name" value="FAD/NAD(P)-binding domain"/>
    <property type="match status" value="1"/>
</dbReference>
<organism evidence="2 3">
    <name type="scientific">Virgisporangium aliadipatigenens</name>
    <dbReference type="NCBI Taxonomy" id="741659"/>
    <lineage>
        <taxon>Bacteria</taxon>
        <taxon>Bacillati</taxon>
        <taxon>Actinomycetota</taxon>
        <taxon>Actinomycetes</taxon>
        <taxon>Micromonosporales</taxon>
        <taxon>Micromonosporaceae</taxon>
        <taxon>Virgisporangium</taxon>
    </lineage>
</organism>
<dbReference type="PRINTS" id="PR00368">
    <property type="entry name" value="FADPNR"/>
</dbReference>
<dbReference type="RefSeq" id="WP_203901790.1">
    <property type="nucleotide sequence ID" value="NZ_BOPF01000020.1"/>
</dbReference>
<name>A0A8J4DTJ5_9ACTN</name>
<dbReference type="Proteomes" id="UP000619260">
    <property type="component" value="Unassembled WGS sequence"/>
</dbReference>
<evidence type="ECO:0000313" key="2">
    <source>
        <dbReference type="EMBL" id="GIJ48297.1"/>
    </source>
</evidence>
<dbReference type="AlphaFoldDB" id="A0A8J4DTJ5"/>
<dbReference type="InterPro" id="IPR036188">
    <property type="entry name" value="FAD/NAD-bd_sf"/>
</dbReference>
<keyword evidence="3" id="KW-1185">Reference proteome</keyword>
<dbReference type="InterPro" id="IPR050982">
    <property type="entry name" value="Auxin_biosynth/cation_transpt"/>
</dbReference>